<dbReference type="Pfam" id="PF09115">
    <property type="entry name" value="DNApol3-delta_C"/>
    <property type="match status" value="1"/>
</dbReference>
<dbReference type="PANTHER" id="PTHR11669:SF8">
    <property type="entry name" value="DNA POLYMERASE III SUBUNIT DELTA"/>
    <property type="match status" value="1"/>
</dbReference>
<dbReference type="Pfam" id="PF13177">
    <property type="entry name" value="DNA_pol3_delta2"/>
    <property type="match status" value="1"/>
</dbReference>
<reference evidence="9 10" key="1">
    <citation type="submission" date="2016-10" db="EMBL/GenBank/DDBJ databases">
        <title>Rodentibacter gen. nov. and new species.</title>
        <authorList>
            <person name="Christensen H."/>
        </authorList>
    </citation>
    <scope>NUCLEOTIDE SEQUENCE [LARGE SCALE GENOMIC DNA]</scope>
    <source>
        <strain evidence="9 10">1998236014</strain>
    </source>
</reference>
<evidence type="ECO:0000313" key="9">
    <source>
        <dbReference type="EMBL" id="OOF69677.1"/>
    </source>
</evidence>
<gene>
    <name evidence="9" type="ORF">BKG89_05750</name>
</gene>
<sequence>MMPLYPWLQPYYQKIIHPFLQQKGHHALLIKSEPGIGIEQLCQAVINWLMCQTPQNDIPCEQCHSCQLHQANNHPDVYKLVSIDDKEIGVDQIRQLIEKVNQHAQQSGNKVVYIQSAERLTESAANALLKTLEEPRPQTYFILQNESSTPMLPTVHSRCQTWHIGLPSTNQTIEWLQHQTNRETHEILTALAMNLNRPLPTLQALQENLTEQRKNFLRQFWLYYRYYSPLELLPSFDKEREKALVQSDWILAFLQDALKHKLAIQQHWQSLDLTRGIIQFSEQQTIPKLLKALRIMQKVRSDLISINTVNQELILLEGLTRLITEVFEE</sequence>
<dbReference type="SUPFAM" id="SSF52540">
    <property type="entry name" value="P-loop containing nucleoside triphosphate hydrolases"/>
    <property type="match status" value="1"/>
</dbReference>
<keyword evidence="3" id="KW-0808">Transferase</keyword>
<dbReference type="InterPro" id="IPR008921">
    <property type="entry name" value="DNA_pol3_clamp-load_cplx_C"/>
</dbReference>
<evidence type="ECO:0000256" key="7">
    <source>
        <dbReference type="ARBA" id="ARBA00049244"/>
    </source>
</evidence>
<dbReference type="EMBL" id="MLAA01000024">
    <property type="protein sequence ID" value="OOF69677.1"/>
    <property type="molecule type" value="Genomic_DNA"/>
</dbReference>
<evidence type="ECO:0000256" key="1">
    <source>
        <dbReference type="ARBA" id="ARBA00012417"/>
    </source>
</evidence>
<evidence type="ECO:0000256" key="3">
    <source>
        <dbReference type="ARBA" id="ARBA00022679"/>
    </source>
</evidence>
<dbReference type="NCBIfam" id="TIGR00678">
    <property type="entry name" value="holB"/>
    <property type="match status" value="1"/>
</dbReference>
<dbReference type="InterPro" id="IPR004622">
    <property type="entry name" value="DNA_pol_HolB"/>
</dbReference>
<keyword evidence="5" id="KW-0235">DNA replication</keyword>
<dbReference type="InterPro" id="IPR015199">
    <property type="entry name" value="DNA_pol_III_delta_C"/>
</dbReference>
<dbReference type="Gene3D" id="1.20.272.10">
    <property type="match status" value="1"/>
</dbReference>
<dbReference type="InterPro" id="IPR027417">
    <property type="entry name" value="P-loop_NTPase"/>
</dbReference>
<evidence type="ECO:0000313" key="10">
    <source>
        <dbReference type="Proteomes" id="UP000188820"/>
    </source>
</evidence>
<proteinExistence type="predicted"/>
<evidence type="ECO:0000256" key="5">
    <source>
        <dbReference type="ARBA" id="ARBA00022705"/>
    </source>
</evidence>
<evidence type="ECO:0000256" key="6">
    <source>
        <dbReference type="ARBA" id="ARBA00022932"/>
    </source>
</evidence>
<keyword evidence="6" id="KW-0239">DNA-directed DNA polymerase</keyword>
<dbReference type="SUPFAM" id="SSF48019">
    <property type="entry name" value="post-AAA+ oligomerization domain-like"/>
    <property type="match status" value="1"/>
</dbReference>
<comment type="caution">
    <text evidence="9">The sequence shown here is derived from an EMBL/GenBank/DDBJ whole genome shotgun (WGS) entry which is preliminary data.</text>
</comment>
<keyword evidence="4" id="KW-0548">Nucleotidyltransferase</keyword>
<evidence type="ECO:0000256" key="2">
    <source>
        <dbReference type="ARBA" id="ARBA00014363"/>
    </source>
</evidence>
<dbReference type="RefSeq" id="WP_077463234.1">
    <property type="nucleotide sequence ID" value="NZ_MLAA01000024.1"/>
</dbReference>
<name>A0ABX3KWV3_9PAST</name>
<organism evidence="9 10">
    <name type="scientific">Rodentibacter caecimuris</name>
    <dbReference type="NCBI Taxonomy" id="1796644"/>
    <lineage>
        <taxon>Bacteria</taxon>
        <taxon>Pseudomonadati</taxon>
        <taxon>Pseudomonadota</taxon>
        <taxon>Gammaproteobacteria</taxon>
        <taxon>Pasteurellales</taxon>
        <taxon>Pasteurellaceae</taxon>
        <taxon>Rodentibacter</taxon>
    </lineage>
</organism>
<dbReference type="Proteomes" id="UP000188820">
    <property type="component" value="Unassembled WGS sequence"/>
</dbReference>
<dbReference type="Gene3D" id="3.40.50.300">
    <property type="entry name" value="P-loop containing nucleotide triphosphate hydrolases"/>
    <property type="match status" value="1"/>
</dbReference>
<protein>
    <recommendedName>
        <fullName evidence="2">DNA polymerase III subunit delta'</fullName>
        <ecNumber evidence="1">2.7.7.7</ecNumber>
    </recommendedName>
</protein>
<comment type="catalytic activity">
    <reaction evidence="7">
        <text>DNA(n) + a 2'-deoxyribonucleoside 5'-triphosphate = DNA(n+1) + diphosphate</text>
        <dbReference type="Rhea" id="RHEA:22508"/>
        <dbReference type="Rhea" id="RHEA-COMP:17339"/>
        <dbReference type="Rhea" id="RHEA-COMP:17340"/>
        <dbReference type="ChEBI" id="CHEBI:33019"/>
        <dbReference type="ChEBI" id="CHEBI:61560"/>
        <dbReference type="ChEBI" id="CHEBI:173112"/>
        <dbReference type="EC" id="2.7.7.7"/>
    </reaction>
</comment>
<accession>A0ABX3KWV3</accession>
<dbReference type="EC" id="2.7.7.7" evidence="1"/>
<dbReference type="PANTHER" id="PTHR11669">
    <property type="entry name" value="REPLICATION FACTOR C / DNA POLYMERASE III GAMMA-TAU SUBUNIT"/>
    <property type="match status" value="1"/>
</dbReference>
<dbReference type="NCBIfam" id="NF005362">
    <property type="entry name" value="PRK06871.1"/>
    <property type="match status" value="1"/>
</dbReference>
<evidence type="ECO:0000259" key="8">
    <source>
        <dbReference type="Pfam" id="PF09115"/>
    </source>
</evidence>
<feature type="domain" description="DNA polymerase III delta subunit C-terminal" evidence="8">
    <location>
        <begin position="209"/>
        <end position="322"/>
    </location>
</feature>
<dbReference type="InterPro" id="IPR050238">
    <property type="entry name" value="DNA_Rep/Repair_Clamp_Loader"/>
</dbReference>
<keyword evidence="10" id="KW-1185">Reference proteome</keyword>
<evidence type="ECO:0000256" key="4">
    <source>
        <dbReference type="ARBA" id="ARBA00022695"/>
    </source>
</evidence>